<reference evidence="1" key="1">
    <citation type="submission" date="2016-07" db="EMBL/GenBank/DDBJ databases">
        <authorList>
            <person name="Bretaudeau A."/>
        </authorList>
    </citation>
    <scope>NUCLEOTIDE SEQUENCE</scope>
    <source>
        <strain evidence="1">Rice</strain>
        <tissue evidence="1">Whole body</tissue>
    </source>
</reference>
<evidence type="ECO:0000313" key="1">
    <source>
        <dbReference type="EMBL" id="SOQ49935.1"/>
    </source>
</evidence>
<sequence length="71" mass="8390">MYCGDRGDASAAANWRLALLRDHVQLEYKVHFTVREDLVEHLQFSRANNIQIVCKVLMLIIRRFDHECRFG</sequence>
<name>A0A2H1WA19_SPOFR</name>
<organism evidence="1">
    <name type="scientific">Spodoptera frugiperda</name>
    <name type="common">Fall armyworm</name>
    <dbReference type="NCBI Taxonomy" id="7108"/>
    <lineage>
        <taxon>Eukaryota</taxon>
        <taxon>Metazoa</taxon>
        <taxon>Ecdysozoa</taxon>
        <taxon>Arthropoda</taxon>
        <taxon>Hexapoda</taxon>
        <taxon>Insecta</taxon>
        <taxon>Pterygota</taxon>
        <taxon>Neoptera</taxon>
        <taxon>Endopterygota</taxon>
        <taxon>Lepidoptera</taxon>
        <taxon>Glossata</taxon>
        <taxon>Ditrysia</taxon>
        <taxon>Noctuoidea</taxon>
        <taxon>Noctuidae</taxon>
        <taxon>Amphipyrinae</taxon>
        <taxon>Spodoptera</taxon>
    </lineage>
</organism>
<protein>
    <submittedName>
        <fullName evidence="1">SFRICE_003081</fullName>
    </submittedName>
</protein>
<proteinExistence type="predicted"/>
<gene>
    <name evidence="1" type="ORF">SFRICE_003081</name>
</gene>
<accession>A0A2H1WA19</accession>
<dbReference type="EMBL" id="ODYU01007289">
    <property type="protein sequence ID" value="SOQ49935.1"/>
    <property type="molecule type" value="Genomic_DNA"/>
</dbReference>
<dbReference type="AlphaFoldDB" id="A0A2H1WA19"/>